<dbReference type="Proteomes" id="UP000784294">
    <property type="component" value="Unassembled WGS sequence"/>
</dbReference>
<evidence type="ECO:0008006" key="3">
    <source>
        <dbReference type="Google" id="ProtNLM"/>
    </source>
</evidence>
<dbReference type="EMBL" id="CAAALY010253807">
    <property type="protein sequence ID" value="VEL37027.1"/>
    <property type="molecule type" value="Genomic_DNA"/>
</dbReference>
<evidence type="ECO:0000313" key="1">
    <source>
        <dbReference type="EMBL" id="VEL37027.1"/>
    </source>
</evidence>
<comment type="caution">
    <text evidence="1">The sequence shown here is derived from an EMBL/GenBank/DDBJ whole genome shotgun (WGS) entry which is preliminary data.</text>
</comment>
<accession>A0A448XI07</accession>
<protein>
    <recommendedName>
        <fullName evidence="3">ATPase AAA-type core domain-containing protein</fullName>
    </recommendedName>
</protein>
<dbReference type="OrthoDB" id="6284472at2759"/>
<dbReference type="AlphaFoldDB" id="A0A448XI07"/>
<evidence type="ECO:0000313" key="2">
    <source>
        <dbReference type="Proteomes" id="UP000784294"/>
    </source>
</evidence>
<keyword evidence="2" id="KW-1185">Reference proteome</keyword>
<sequence>MCRDIRSLFKLSVSSAFLASASELLEAATLQQPLSTSHLLSALFAEAAHYKPFNLCSVVASMMFQTPEQATTDSSSSGRPVPLRWTDIGGYDEVKHLLQESVQDRLANRVDPDSWEYRLDDCLGLSVPRGILLHGPPGEFATLSRSLG</sequence>
<dbReference type="Gene3D" id="3.40.50.300">
    <property type="entry name" value="P-loop containing nucleotide triphosphate hydrolases"/>
    <property type="match status" value="1"/>
</dbReference>
<reference evidence="1" key="1">
    <citation type="submission" date="2018-11" db="EMBL/GenBank/DDBJ databases">
        <authorList>
            <consortium name="Pathogen Informatics"/>
        </authorList>
    </citation>
    <scope>NUCLEOTIDE SEQUENCE</scope>
</reference>
<organism evidence="1 2">
    <name type="scientific">Protopolystoma xenopodis</name>
    <dbReference type="NCBI Taxonomy" id="117903"/>
    <lineage>
        <taxon>Eukaryota</taxon>
        <taxon>Metazoa</taxon>
        <taxon>Spiralia</taxon>
        <taxon>Lophotrochozoa</taxon>
        <taxon>Platyhelminthes</taxon>
        <taxon>Monogenea</taxon>
        <taxon>Polyopisthocotylea</taxon>
        <taxon>Polystomatidea</taxon>
        <taxon>Polystomatidae</taxon>
        <taxon>Protopolystoma</taxon>
    </lineage>
</organism>
<gene>
    <name evidence="1" type="ORF">PXEA_LOCUS30467</name>
</gene>
<dbReference type="InterPro" id="IPR027417">
    <property type="entry name" value="P-loop_NTPase"/>
</dbReference>
<proteinExistence type="predicted"/>
<name>A0A448XI07_9PLAT</name>